<dbReference type="RefSeq" id="XP_013380488.1">
    <property type="nucleotide sequence ID" value="XM_013525034.1"/>
</dbReference>
<dbReference type="InParanoid" id="A0A1S3H3A2"/>
<dbReference type="STRING" id="7574.A0A1S3H3A2"/>
<dbReference type="Proteomes" id="UP000085678">
    <property type="component" value="Unplaced"/>
</dbReference>
<accession>A0A1S3H3A2</accession>
<name>A0A1S3H3A2_LINAN</name>
<feature type="domain" description="CTHRC1 C-terminal" evidence="1">
    <location>
        <begin position="85"/>
        <end position="212"/>
    </location>
</feature>
<evidence type="ECO:0000313" key="2">
    <source>
        <dbReference type="Proteomes" id="UP000085678"/>
    </source>
</evidence>
<dbReference type="AlphaFoldDB" id="A0A1S3H3A2"/>
<dbReference type="InterPro" id="IPR057873">
    <property type="entry name" value="CTHRC1_C"/>
</dbReference>
<dbReference type="KEGG" id="lak:106151670"/>
<dbReference type="Pfam" id="PF25815">
    <property type="entry name" value="CTHRC1_C"/>
    <property type="match status" value="2"/>
</dbReference>
<dbReference type="GeneID" id="106151670"/>
<organism evidence="2 3">
    <name type="scientific">Lingula anatina</name>
    <name type="common">Brachiopod</name>
    <name type="synonym">Lingula unguis</name>
    <dbReference type="NCBI Taxonomy" id="7574"/>
    <lineage>
        <taxon>Eukaryota</taxon>
        <taxon>Metazoa</taxon>
        <taxon>Spiralia</taxon>
        <taxon>Lophotrochozoa</taxon>
        <taxon>Brachiopoda</taxon>
        <taxon>Linguliformea</taxon>
        <taxon>Lingulata</taxon>
        <taxon>Lingulida</taxon>
        <taxon>Linguloidea</taxon>
        <taxon>Lingulidae</taxon>
        <taxon>Lingula</taxon>
    </lineage>
</organism>
<feature type="domain" description="CTHRC1 C-terminal" evidence="1">
    <location>
        <begin position="9"/>
        <end position="55"/>
    </location>
</feature>
<keyword evidence="2" id="KW-1185">Reference proteome</keyword>
<protein>
    <submittedName>
        <fullName evidence="3">Collagen triple helix repeat-containing protein 1-like isoform X1</fullName>
    </submittedName>
</protein>
<gene>
    <name evidence="3" type="primary">LOC106151670</name>
</gene>
<evidence type="ECO:0000313" key="3">
    <source>
        <dbReference type="RefSeq" id="XP_013380488.1"/>
    </source>
</evidence>
<proteinExistence type="predicted"/>
<evidence type="ECO:0000259" key="1">
    <source>
        <dbReference type="Pfam" id="PF25815"/>
    </source>
</evidence>
<dbReference type="OrthoDB" id="5985978at2759"/>
<reference evidence="3" key="1">
    <citation type="submission" date="2025-08" db="UniProtKB">
        <authorList>
            <consortium name="RefSeq"/>
        </authorList>
    </citation>
    <scope>IDENTIFICATION</scope>
    <source>
        <tissue evidence="3">Gonads</tissue>
    </source>
</reference>
<sequence>MAFYVQGDNMFHRGYALHGLCKGLAAGLVTVSLHVGTCYDSYSEGNPYTGWNQENILIMEESRLGNDITAVLTPSGHAYRLPVVNRQHGWWLSLNLEITNALIKAFVYNKIYSDSGINVIWSFNCRILGNPDCGRWYVTFNGTTCNNPGSIERVLYESGPSVANWHQPCVVDGICHDIPSGPTSVELRTIPCSGYPGSNMYTGWQSSTNVIVEEVFVGV</sequence>